<feature type="compositionally biased region" description="Low complexity" evidence="1">
    <location>
        <begin position="261"/>
        <end position="276"/>
    </location>
</feature>
<feature type="region of interest" description="Disordered" evidence="1">
    <location>
        <begin position="1"/>
        <end position="27"/>
    </location>
</feature>
<organism evidence="2 3">
    <name type="scientific">Mycena chlorophos</name>
    <name type="common">Agaric fungus</name>
    <name type="synonym">Agaricus chlorophos</name>
    <dbReference type="NCBI Taxonomy" id="658473"/>
    <lineage>
        <taxon>Eukaryota</taxon>
        <taxon>Fungi</taxon>
        <taxon>Dikarya</taxon>
        <taxon>Basidiomycota</taxon>
        <taxon>Agaricomycotina</taxon>
        <taxon>Agaricomycetes</taxon>
        <taxon>Agaricomycetidae</taxon>
        <taxon>Agaricales</taxon>
        <taxon>Marasmiineae</taxon>
        <taxon>Mycenaceae</taxon>
        <taxon>Mycena</taxon>
    </lineage>
</organism>
<feature type="compositionally biased region" description="Low complexity" evidence="1">
    <location>
        <begin position="360"/>
        <end position="370"/>
    </location>
</feature>
<dbReference type="AlphaFoldDB" id="A0A8H6SVN3"/>
<dbReference type="Proteomes" id="UP000613580">
    <property type="component" value="Unassembled WGS sequence"/>
</dbReference>
<gene>
    <name evidence="2" type="ORF">HMN09_00768100</name>
</gene>
<comment type="caution">
    <text evidence="2">The sequence shown here is derived from an EMBL/GenBank/DDBJ whole genome shotgun (WGS) entry which is preliminary data.</text>
</comment>
<feature type="region of interest" description="Disordered" evidence="1">
    <location>
        <begin position="704"/>
        <end position="727"/>
    </location>
</feature>
<feature type="compositionally biased region" description="Low complexity" evidence="1">
    <location>
        <begin position="714"/>
        <end position="727"/>
    </location>
</feature>
<feature type="region of interest" description="Disordered" evidence="1">
    <location>
        <begin position="485"/>
        <end position="519"/>
    </location>
</feature>
<dbReference type="EMBL" id="JACAZE010000009">
    <property type="protein sequence ID" value="KAF7306128.1"/>
    <property type="molecule type" value="Genomic_DNA"/>
</dbReference>
<feature type="compositionally biased region" description="Pro residues" evidence="1">
    <location>
        <begin position="277"/>
        <end position="305"/>
    </location>
</feature>
<feature type="compositionally biased region" description="Low complexity" evidence="1">
    <location>
        <begin position="1"/>
        <end position="10"/>
    </location>
</feature>
<protein>
    <submittedName>
        <fullName evidence="2">Uncharacterized protein</fullName>
    </submittedName>
</protein>
<feature type="compositionally biased region" description="Low complexity" evidence="1">
    <location>
        <begin position="330"/>
        <end position="347"/>
    </location>
</feature>
<accession>A0A8H6SVN3</accession>
<sequence length="817" mass="86196">MEDTSTSSTSPPTPPEPAPAAEASSAAVAGVPIPVPIPLPTPSTTPPAATGQPATMTPVPIPVGISTIPTGTIPTSLVAGRPPLTITTPFPPQFYRSDTTFNPAPYTPLRNPGIYPTLSHPTIVPPPVPSTSSTIFEKPPTSGGPPFDGMLIHPPFTVLPDSVVLTEPMNYMVLHNHSVWFLDVRDYVTLDGAPPGAIRYPRELEPPRPRRQKDLLLRCTFCPRTYAGVNAKSMWTRHVREKHRVVLSKAWTEPAQARGRVSGASPASPTTSASPSTPAPRPTPLPVPTVQPPVPRLSLPTPNPPLTTTTPLPSTSSSGIPKIIVPPRPAVTSAAAAVAATPPVRGKPGPKPKPKPTPAASPVKSPAKPGARPRGRPPKFPRPVPAASAATTPTTRSTPTPDPEPEPDPEPSGWMRTDSPPPPEGILPPRMRPGARLSVKLSRPPAEDSPAATATGSNEDNESQTDHDVVADLLLMDVDESQVPAREDVAMSGVDGDVPSSSTPEETNKPVVEGDNDFDDGFSVDMDIEEEEEEDLGPTPLGATTFSLGSLAYLTNRDLAVTPPPVLPPIPPPPAASISDVQSSGVLTPGLLPTLFAASDDVLVLRTDKMDREMKRQLVGRLREFGVDVRGDEMDVDLDELGEDGWKGLPERAVGQMMSTPNGRGADVELSPELKEFGESWLKGTTASFRDALEGLTWPSVAGPSNASADLDPNTTTNSDATASSTSTDFSSMVASELAVPLRTALTDQLAEAILGVASTVVGEALEVASEEACVEWAWRGRVLESEREHRDHGQQSAECSSAEDVIQHPLHHLLAA</sequence>
<reference evidence="2" key="1">
    <citation type="submission" date="2020-05" db="EMBL/GenBank/DDBJ databases">
        <title>Mycena genomes resolve the evolution of fungal bioluminescence.</title>
        <authorList>
            <person name="Tsai I.J."/>
        </authorList>
    </citation>
    <scope>NUCLEOTIDE SEQUENCE</scope>
    <source>
        <strain evidence="2">110903Hualien_Pintung</strain>
    </source>
</reference>
<keyword evidence="3" id="KW-1185">Reference proteome</keyword>
<dbReference type="OrthoDB" id="2333993at2759"/>
<proteinExistence type="predicted"/>
<feature type="compositionally biased region" description="Low complexity" evidence="1">
    <location>
        <begin position="385"/>
        <end position="399"/>
    </location>
</feature>
<evidence type="ECO:0000313" key="2">
    <source>
        <dbReference type="EMBL" id="KAF7306128.1"/>
    </source>
</evidence>
<feature type="compositionally biased region" description="Low complexity" evidence="1">
    <location>
        <begin position="306"/>
        <end position="318"/>
    </location>
</feature>
<name>A0A8H6SVN3_MYCCL</name>
<evidence type="ECO:0000313" key="3">
    <source>
        <dbReference type="Proteomes" id="UP000613580"/>
    </source>
</evidence>
<evidence type="ECO:0000256" key="1">
    <source>
        <dbReference type="SAM" id="MobiDB-lite"/>
    </source>
</evidence>
<feature type="region of interest" description="Disordered" evidence="1">
    <location>
        <begin position="250"/>
        <end position="468"/>
    </location>
</feature>